<comment type="cofactor">
    <cofactor evidence="1">
        <name>L-ascorbate</name>
        <dbReference type="ChEBI" id="CHEBI:38290"/>
    </cofactor>
</comment>
<keyword evidence="4" id="KW-0408">Iron</keyword>
<comment type="catalytic activity">
    <reaction evidence="6">
        <text>gibberellin A53 + 2 2-oxoglutarate + 3 O2 + H(+) = gibberellin A20 + 2 succinate + 3 CO2 + 2 H2O</text>
        <dbReference type="Rhea" id="RHEA:60796"/>
        <dbReference type="ChEBI" id="CHEBI:15377"/>
        <dbReference type="ChEBI" id="CHEBI:15378"/>
        <dbReference type="ChEBI" id="CHEBI:15379"/>
        <dbReference type="ChEBI" id="CHEBI:16526"/>
        <dbReference type="ChEBI" id="CHEBI:16810"/>
        <dbReference type="ChEBI" id="CHEBI:30031"/>
        <dbReference type="ChEBI" id="CHEBI:58526"/>
        <dbReference type="ChEBI" id="CHEBI:143954"/>
    </reaction>
    <physiologicalReaction direction="left-to-right" evidence="6">
        <dbReference type="Rhea" id="RHEA:60797"/>
    </physiologicalReaction>
</comment>
<dbReference type="AlphaFoldDB" id="A3A099"/>
<dbReference type="InterPro" id="IPR026992">
    <property type="entry name" value="DIOX_N"/>
</dbReference>
<dbReference type="SUPFAM" id="SSF51197">
    <property type="entry name" value="Clavaminate synthase-like"/>
    <property type="match status" value="2"/>
</dbReference>
<accession>A3A099</accession>
<dbReference type="EMBL" id="CM000138">
    <property type="protein sequence ID" value="EAZ14396.1"/>
    <property type="molecule type" value="Genomic_DNA"/>
</dbReference>
<gene>
    <name evidence="8" type="ORF">OsJ_04315</name>
</gene>
<dbReference type="GO" id="GO:0016491">
    <property type="term" value="F:oxidoreductase activity"/>
    <property type="evidence" value="ECO:0007669"/>
    <property type="project" value="UniProtKB-KW"/>
</dbReference>
<evidence type="ECO:0000256" key="3">
    <source>
        <dbReference type="ARBA" id="ARBA00023002"/>
    </source>
</evidence>
<evidence type="ECO:0000256" key="6">
    <source>
        <dbReference type="ARBA" id="ARBA00050797"/>
    </source>
</evidence>
<comment type="catalytic activity">
    <reaction evidence="5">
        <text>gibberellin A12 + 2 2-oxoglutarate + 3 O2 + H(+) = gibberellin A9 + 2 succinate + 3 CO2 + 2 H2O</text>
        <dbReference type="Rhea" id="RHEA:60772"/>
        <dbReference type="ChEBI" id="CHEBI:15377"/>
        <dbReference type="ChEBI" id="CHEBI:15378"/>
        <dbReference type="ChEBI" id="CHEBI:15379"/>
        <dbReference type="ChEBI" id="CHEBI:16526"/>
        <dbReference type="ChEBI" id="CHEBI:16810"/>
        <dbReference type="ChEBI" id="CHEBI:30031"/>
        <dbReference type="ChEBI" id="CHEBI:58627"/>
        <dbReference type="ChEBI" id="CHEBI:73255"/>
    </reaction>
    <physiologicalReaction direction="left-to-right" evidence="5">
        <dbReference type="Rhea" id="RHEA:60773"/>
    </physiologicalReaction>
</comment>
<dbReference type="PANTHER" id="PTHR47990">
    <property type="entry name" value="2-OXOGLUTARATE (2OG) AND FE(II)-DEPENDENT OXYGENASE SUPERFAMILY PROTEIN-RELATED"/>
    <property type="match status" value="1"/>
</dbReference>
<dbReference type="Proteomes" id="UP000007752">
    <property type="component" value="Chromosome 1"/>
</dbReference>
<dbReference type="InterPro" id="IPR027443">
    <property type="entry name" value="IPNS-like_sf"/>
</dbReference>
<proteinExistence type="predicted"/>
<dbReference type="InterPro" id="IPR050231">
    <property type="entry name" value="Iron_ascorbate_oxido_reductase"/>
</dbReference>
<name>A3A099_ORYSJ</name>
<sequence>MDSTAGSGIAAPAAAAVCDLRMEPKIPEPFVWPNGDARPASAAELDMPVVDVGVLRDGDAEGLRRAAAQVAAACATHGFFQVSEHGVDAALGAALDGASDFFRLPLAEKRRARRVPGTVSGYTSAHADRFASKLPWKETLSFGFHDRAAAPVVADYFSSTLGPDFAPMGRVYQKYCEEMKELSLTIMELLELSLGVERGYYREFFADSSSIMRCNYYPPCPEPERTLGTGPHCDPTALTILLQDDVGGLEVLVDGEWRPVSPVPGAMVINIGDTFMVSEHGVDAALGRAALDGASDFFRLPLAEKRRARRVPGTVSGYTSAHADRFASKLPWKETLSFGFHDRAAAPVVADYFSSTLGPDFAPMGRVYQKYCEEMKELSLTIMELLELSLGVERGYYREFFADSSSIMRCNYYPPCPEPERTLGTGPHCDPTALTILLQDDVGGLEVLVDGEWRPVSPVPGAMVINIGDTFMALSNGRYKSCLHRAVVNQRRERRSLAFFLCPREDRVVRPPPSAATPQHYPDFTWADLMRFTQRHYRADTRTLDAFTRWLAPPAADAAATAQVEAAS</sequence>
<evidence type="ECO:0000259" key="7">
    <source>
        <dbReference type="PROSITE" id="PS51471"/>
    </source>
</evidence>
<dbReference type="FunFam" id="2.60.120.330:FF:000003">
    <property type="entry name" value="Gibberellin 20 oxidase 2"/>
    <property type="match status" value="2"/>
</dbReference>
<feature type="domain" description="Fe2OG dioxygenase" evidence="7">
    <location>
        <begin position="207"/>
        <end position="301"/>
    </location>
</feature>
<protein>
    <recommendedName>
        <fullName evidence="7">Fe2OG dioxygenase domain-containing protein</fullName>
    </recommendedName>
</protein>
<evidence type="ECO:0000256" key="4">
    <source>
        <dbReference type="ARBA" id="ARBA00023004"/>
    </source>
</evidence>
<dbReference type="PROSITE" id="PS51471">
    <property type="entry name" value="FE2OG_OXY"/>
    <property type="match status" value="2"/>
</dbReference>
<keyword evidence="2" id="KW-0479">Metal-binding</keyword>
<dbReference type="InterPro" id="IPR044861">
    <property type="entry name" value="IPNS-like_FE2OG_OXY"/>
</dbReference>
<evidence type="ECO:0000313" key="8">
    <source>
        <dbReference type="EMBL" id="EAZ14396.1"/>
    </source>
</evidence>
<keyword evidence="3" id="KW-0560">Oxidoreductase</keyword>
<dbReference type="Pfam" id="PF03171">
    <property type="entry name" value="2OG-FeII_Oxy"/>
    <property type="match status" value="2"/>
</dbReference>
<dbReference type="GO" id="GO:0046872">
    <property type="term" value="F:metal ion binding"/>
    <property type="evidence" value="ECO:0007669"/>
    <property type="project" value="UniProtKB-KW"/>
</dbReference>
<dbReference type="GO" id="GO:0009685">
    <property type="term" value="P:gibberellin metabolic process"/>
    <property type="evidence" value="ECO:0007669"/>
    <property type="project" value="UniProtKB-ARBA"/>
</dbReference>
<dbReference type="InterPro" id="IPR005123">
    <property type="entry name" value="Oxoglu/Fe-dep_dioxygenase_dom"/>
</dbReference>
<dbReference type="Gene3D" id="2.60.120.330">
    <property type="entry name" value="B-lactam Antibiotic, Isopenicillin N Synthase, Chain"/>
    <property type="match status" value="2"/>
</dbReference>
<dbReference type="Pfam" id="PF14226">
    <property type="entry name" value="DIOX_N"/>
    <property type="match status" value="1"/>
</dbReference>
<evidence type="ECO:0000256" key="2">
    <source>
        <dbReference type="ARBA" id="ARBA00022723"/>
    </source>
</evidence>
<evidence type="ECO:0000256" key="5">
    <source>
        <dbReference type="ARBA" id="ARBA00050508"/>
    </source>
</evidence>
<feature type="domain" description="Fe2OG dioxygenase" evidence="7">
    <location>
        <begin position="403"/>
        <end position="503"/>
    </location>
</feature>
<organism evidence="8">
    <name type="scientific">Oryza sativa subsp. japonica</name>
    <name type="common">Rice</name>
    <dbReference type="NCBI Taxonomy" id="39947"/>
    <lineage>
        <taxon>Eukaryota</taxon>
        <taxon>Viridiplantae</taxon>
        <taxon>Streptophyta</taxon>
        <taxon>Embryophyta</taxon>
        <taxon>Tracheophyta</taxon>
        <taxon>Spermatophyta</taxon>
        <taxon>Magnoliopsida</taxon>
        <taxon>Liliopsida</taxon>
        <taxon>Poales</taxon>
        <taxon>Poaceae</taxon>
        <taxon>BOP clade</taxon>
        <taxon>Oryzoideae</taxon>
        <taxon>Oryzeae</taxon>
        <taxon>Oryzinae</taxon>
        <taxon>Oryza</taxon>
        <taxon>Oryza sativa</taxon>
    </lineage>
</organism>
<evidence type="ECO:0000256" key="1">
    <source>
        <dbReference type="ARBA" id="ARBA00001961"/>
    </source>
</evidence>
<reference evidence="8" key="1">
    <citation type="journal article" date="2005" name="PLoS Biol.">
        <title>The genomes of Oryza sativa: a history of duplications.</title>
        <authorList>
            <person name="Yu J."/>
            <person name="Wang J."/>
            <person name="Lin W."/>
            <person name="Li S."/>
            <person name="Li H."/>
            <person name="Zhou J."/>
            <person name="Ni P."/>
            <person name="Dong W."/>
            <person name="Hu S."/>
            <person name="Zeng C."/>
            <person name="Zhang J."/>
            <person name="Zhang Y."/>
            <person name="Li R."/>
            <person name="Xu Z."/>
            <person name="Li S."/>
            <person name="Li X."/>
            <person name="Zheng H."/>
            <person name="Cong L."/>
            <person name="Lin L."/>
            <person name="Yin J."/>
            <person name="Geng J."/>
            <person name="Li G."/>
            <person name="Shi J."/>
            <person name="Liu J."/>
            <person name="Lv H."/>
            <person name="Li J."/>
            <person name="Wang J."/>
            <person name="Deng Y."/>
            <person name="Ran L."/>
            <person name="Shi X."/>
            <person name="Wang X."/>
            <person name="Wu Q."/>
            <person name="Li C."/>
            <person name="Ren X."/>
            <person name="Wang J."/>
            <person name="Wang X."/>
            <person name="Li D."/>
            <person name="Liu D."/>
            <person name="Zhang X."/>
            <person name="Ji Z."/>
            <person name="Zhao W."/>
            <person name="Sun Y."/>
            <person name="Zhang Z."/>
            <person name="Bao J."/>
            <person name="Han Y."/>
            <person name="Dong L."/>
            <person name="Ji J."/>
            <person name="Chen P."/>
            <person name="Wu S."/>
            <person name="Liu J."/>
            <person name="Xiao Y."/>
            <person name="Bu D."/>
            <person name="Tan J."/>
            <person name="Yang L."/>
            <person name="Ye C."/>
            <person name="Zhang J."/>
            <person name="Xu J."/>
            <person name="Zhou Y."/>
            <person name="Yu Y."/>
            <person name="Zhang B."/>
            <person name="Zhuang S."/>
            <person name="Wei H."/>
            <person name="Liu B."/>
            <person name="Lei M."/>
            <person name="Yu H."/>
            <person name="Li Y."/>
            <person name="Xu H."/>
            <person name="Wei S."/>
            <person name="He X."/>
            <person name="Fang L."/>
            <person name="Zhang Z."/>
            <person name="Zhang Y."/>
            <person name="Huang X."/>
            <person name="Su Z."/>
            <person name="Tong W."/>
            <person name="Li J."/>
            <person name="Tong Z."/>
            <person name="Li S."/>
            <person name="Ye J."/>
            <person name="Wang L."/>
            <person name="Fang L."/>
            <person name="Lei T."/>
            <person name="Chen C."/>
            <person name="Chen H."/>
            <person name="Xu Z."/>
            <person name="Li H."/>
            <person name="Huang H."/>
            <person name="Zhang F."/>
            <person name="Xu H."/>
            <person name="Li N."/>
            <person name="Zhao C."/>
            <person name="Li S."/>
            <person name="Dong L."/>
            <person name="Huang Y."/>
            <person name="Li L."/>
            <person name="Xi Y."/>
            <person name="Qi Q."/>
            <person name="Li W."/>
            <person name="Zhang B."/>
            <person name="Hu W."/>
            <person name="Zhang Y."/>
            <person name="Tian X."/>
            <person name="Jiao Y."/>
            <person name="Liang X."/>
            <person name="Jin J."/>
            <person name="Gao L."/>
            <person name="Zheng W."/>
            <person name="Hao B."/>
            <person name="Liu S."/>
            <person name="Wang W."/>
            <person name="Yuan L."/>
            <person name="Cao M."/>
            <person name="McDermott J."/>
            <person name="Samudrala R."/>
            <person name="Wang J."/>
            <person name="Wong G.K."/>
            <person name="Yang H."/>
        </authorList>
    </citation>
    <scope>NUCLEOTIDE SEQUENCE [LARGE SCALE GENOMIC DNA]</scope>
</reference>
<reference evidence="8" key="2">
    <citation type="submission" date="2008-12" db="EMBL/GenBank/DDBJ databases">
        <title>Improved gene annotation of the rice (Oryza sativa) genomes.</title>
        <authorList>
            <person name="Wang J."/>
            <person name="Li R."/>
            <person name="Fan W."/>
            <person name="Huang Q."/>
            <person name="Zhang J."/>
            <person name="Zhou Y."/>
            <person name="Hu Y."/>
            <person name="Zi S."/>
            <person name="Li J."/>
            <person name="Ni P."/>
            <person name="Zheng H."/>
            <person name="Zhang Y."/>
            <person name="Zhao M."/>
            <person name="Hao Q."/>
            <person name="McDermott J."/>
            <person name="Samudrala R."/>
            <person name="Kristiansen K."/>
            <person name="Wong G.K.-S."/>
        </authorList>
    </citation>
    <scope>NUCLEOTIDE SEQUENCE</scope>
</reference>